<organism evidence="3 4">
    <name type="scientific">Paenibacillus campinasensis</name>
    <dbReference type="NCBI Taxonomy" id="66347"/>
    <lineage>
        <taxon>Bacteria</taxon>
        <taxon>Bacillati</taxon>
        <taxon>Bacillota</taxon>
        <taxon>Bacilli</taxon>
        <taxon>Bacillales</taxon>
        <taxon>Paenibacillaceae</taxon>
        <taxon>Paenibacillus</taxon>
    </lineage>
</organism>
<feature type="compositionally biased region" description="Low complexity" evidence="1">
    <location>
        <begin position="130"/>
        <end position="150"/>
    </location>
</feature>
<proteinExistence type="predicted"/>
<dbReference type="InterPro" id="IPR003583">
    <property type="entry name" value="Hlx-hairpin-Hlx_DNA-bd_motif"/>
</dbReference>
<accession>A0A268F4I7</accession>
<dbReference type="GO" id="GO:0006281">
    <property type="term" value="P:DNA repair"/>
    <property type="evidence" value="ECO:0007669"/>
    <property type="project" value="InterPro"/>
</dbReference>
<dbReference type="PANTHER" id="PTHR21180">
    <property type="entry name" value="ENDONUCLEASE/EXONUCLEASE/PHOSPHATASE FAMILY DOMAIN-CONTAINING PROTEIN 1"/>
    <property type="match status" value="1"/>
</dbReference>
<dbReference type="InterPro" id="IPR004509">
    <property type="entry name" value="Competence_ComEA_HhH"/>
</dbReference>
<evidence type="ECO:0000256" key="1">
    <source>
        <dbReference type="SAM" id="MobiDB-lite"/>
    </source>
</evidence>
<protein>
    <recommendedName>
        <fullName evidence="2">Helix-hairpin-helix DNA-binding motif class 1 domain-containing protein</fullName>
    </recommendedName>
</protein>
<dbReference type="Gene3D" id="1.10.150.280">
    <property type="entry name" value="AF1531-like domain"/>
    <property type="match status" value="1"/>
</dbReference>
<feature type="compositionally biased region" description="Low complexity" evidence="1">
    <location>
        <begin position="80"/>
        <end position="113"/>
    </location>
</feature>
<feature type="domain" description="Helix-hairpin-helix DNA-binding motif class 1" evidence="2">
    <location>
        <begin position="193"/>
        <end position="212"/>
    </location>
</feature>
<feature type="domain" description="Helix-hairpin-helix DNA-binding motif class 1" evidence="2">
    <location>
        <begin position="163"/>
        <end position="182"/>
    </location>
</feature>
<evidence type="ECO:0000313" key="3">
    <source>
        <dbReference type="EMBL" id="PAD80285.1"/>
    </source>
</evidence>
<dbReference type="PANTHER" id="PTHR21180:SF32">
    <property type="entry name" value="ENDONUCLEASE_EXONUCLEASE_PHOSPHATASE FAMILY DOMAIN-CONTAINING PROTEIN 1"/>
    <property type="match status" value="1"/>
</dbReference>
<dbReference type="NCBIfam" id="TIGR00426">
    <property type="entry name" value="competence protein ComEA helix-hairpin-helix repeat region"/>
    <property type="match status" value="1"/>
</dbReference>
<dbReference type="OrthoDB" id="9790239at2"/>
<dbReference type="SMART" id="SM00278">
    <property type="entry name" value="HhH1"/>
    <property type="match status" value="2"/>
</dbReference>
<dbReference type="InterPro" id="IPR010994">
    <property type="entry name" value="RuvA_2-like"/>
</dbReference>
<gene>
    <name evidence="3" type="ORF">CHH67_00820</name>
</gene>
<evidence type="ECO:0000259" key="2">
    <source>
        <dbReference type="SMART" id="SM00278"/>
    </source>
</evidence>
<dbReference type="AlphaFoldDB" id="A0A268F4I7"/>
<feature type="region of interest" description="Disordered" evidence="1">
    <location>
        <begin position="71"/>
        <end position="150"/>
    </location>
</feature>
<dbReference type="PROSITE" id="PS51257">
    <property type="entry name" value="PROKAR_LIPOPROTEIN"/>
    <property type="match status" value="1"/>
</dbReference>
<dbReference type="Proteomes" id="UP000215596">
    <property type="component" value="Unassembled WGS sequence"/>
</dbReference>
<dbReference type="Pfam" id="PF12836">
    <property type="entry name" value="HHH_3"/>
    <property type="match status" value="1"/>
</dbReference>
<dbReference type="InterPro" id="IPR051675">
    <property type="entry name" value="Endo/Exo/Phosphatase_dom_1"/>
</dbReference>
<dbReference type="GO" id="GO:0015627">
    <property type="term" value="C:type II protein secretion system complex"/>
    <property type="evidence" value="ECO:0007669"/>
    <property type="project" value="TreeGrafter"/>
</dbReference>
<evidence type="ECO:0000313" key="4">
    <source>
        <dbReference type="Proteomes" id="UP000215596"/>
    </source>
</evidence>
<reference evidence="3 4" key="1">
    <citation type="submission" date="2017-07" db="EMBL/GenBank/DDBJ databases">
        <title>Isolation and whole genome analysis of endospore-forming bacteria from heroin.</title>
        <authorList>
            <person name="Kalinowski J."/>
            <person name="Ahrens B."/>
            <person name="Al-Dilaimi A."/>
            <person name="Winkler A."/>
            <person name="Wibberg D."/>
            <person name="Schleenbecker U."/>
            <person name="Ruckert C."/>
            <person name="Wolfel R."/>
            <person name="Grass G."/>
        </authorList>
    </citation>
    <scope>NUCLEOTIDE SEQUENCE [LARGE SCALE GENOMIC DNA]</scope>
    <source>
        <strain evidence="3 4">7537-G1</strain>
    </source>
</reference>
<sequence length="215" mass="21788">MRRISHGFMMAAGIVGCGLILFAGTPSKGMEGWEPLNDRLEQTLLELEQPAPVAEASGDAGLPASMAAADTNAKAPQNNSGEAASAQQQGAASQEQEMPGPDEAGGQAPPAGAIPSTVPPAEAPSQAEGSAASPPVAAAPSVQPADPASSSSGIININTASAAQLMELPGIGEKKAQAIIEYRNRSGPFRNATDLMNVKGIGPKMMEKMMPYVGL</sequence>
<dbReference type="SUPFAM" id="SSF47781">
    <property type="entry name" value="RuvA domain 2-like"/>
    <property type="match status" value="1"/>
</dbReference>
<dbReference type="GO" id="GO:0015628">
    <property type="term" value="P:protein secretion by the type II secretion system"/>
    <property type="evidence" value="ECO:0007669"/>
    <property type="project" value="TreeGrafter"/>
</dbReference>
<dbReference type="GO" id="GO:0003677">
    <property type="term" value="F:DNA binding"/>
    <property type="evidence" value="ECO:0007669"/>
    <property type="project" value="InterPro"/>
</dbReference>
<comment type="caution">
    <text evidence="3">The sequence shown here is derived from an EMBL/GenBank/DDBJ whole genome shotgun (WGS) entry which is preliminary data.</text>
</comment>
<dbReference type="RefSeq" id="WP_095263079.1">
    <property type="nucleotide sequence ID" value="NZ_NPBY01000003.1"/>
</dbReference>
<dbReference type="EMBL" id="NPBY01000003">
    <property type="protein sequence ID" value="PAD80285.1"/>
    <property type="molecule type" value="Genomic_DNA"/>
</dbReference>
<name>A0A268F4I7_9BACL</name>